<dbReference type="Proteomes" id="UP000064967">
    <property type="component" value="Chromosome"/>
</dbReference>
<reference evidence="1 2" key="1">
    <citation type="submission" date="2015-08" db="EMBL/GenBank/DDBJ databases">
        <authorList>
            <person name="Babu N.S."/>
            <person name="Beckwith C.J."/>
            <person name="Beseler K.G."/>
            <person name="Brison A."/>
            <person name="Carone J.V."/>
            <person name="Caskin T.P."/>
            <person name="Diamond M."/>
            <person name="Durham M.E."/>
            <person name="Foxe J.M."/>
            <person name="Go M."/>
            <person name="Henderson B.A."/>
            <person name="Jones I.B."/>
            <person name="McGettigan J.A."/>
            <person name="Micheletti S.J."/>
            <person name="Nasrallah M.E."/>
            <person name="Ortiz D."/>
            <person name="Piller C.R."/>
            <person name="Privatt S.R."/>
            <person name="Schneider S.L."/>
            <person name="Sharp S."/>
            <person name="Smith T.C."/>
            <person name="Stanton J.D."/>
            <person name="Ullery H.E."/>
            <person name="Wilson R.J."/>
            <person name="Serrano M.G."/>
            <person name="Buck G."/>
            <person name="Lee V."/>
            <person name="Wang Y."/>
            <person name="Carvalho R."/>
            <person name="Voegtly L."/>
            <person name="Shi R."/>
            <person name="Duckworth R."/>
            <person name="Johnson A."/>
            <person name="Loviza R."/>
            <person name="Walstead R."/>
            <person name="Shah Z."/>
            <person name="Kiflezghi M."/>
            <person name="Wade K."/>
            <person name="Ball S.L."/>
            <person name="Bradley K.W."/>
            <person name="Asai D.J."/>
            <person name="Bowman C.A."/>
            <person name="Russell D.A."/>
            <person name="Pope W.H."/>
            <person name="Jacobs-Sera D."/>
            <person name="Hendrix R.W."/>
            <person name="Hatfull G.F."/>
        </authorList>
    </citation>
    <scope>NUCLEOTIDE SEQUENCE [LARGE SCALE GENOMIC DNA]</scope>
    <source>
        <strain evidence="1 2">DSM 27648</strain>
    </source>
</reference>
<accession>A0A0K1Q4S1</accession>
<gene>
    <name evidence="1" type="ORF">AKJ09_07489</name>
</gene>
<dbReference type="EMBL" id="CP012333">
    <property type="protein sequence ID" value="AKV00826.1"/>
    <property type="molecule type" value="Genomic_DNA"/>
</dbReference>
<dbReference type="AlphaFoldDB" id="A0A0K1Q4S1"/>
<dbReference type="STRING" id="1391654.AKJ09_07489"/>
<keyword evidence="2" id="KW-1185">Reference proteome</keyword>
<evidence type="ECO:0000313" key="2">
    <source>
        <dbReference type="Proteomes" id="UP000064967"/>
    </source>
</evidence>
<evidence type="ECO:0000313" key="1">
    <source>
        <dbReference type="EMBL" id="AKV00826.1"/>
    </source>
</evidence>
<organism evidence="1 2">
    <name type="scientific">Labilithrix luteola</name>
    <dbReference type="NCBI Taxonomy" id="1391654"/>
    <lineage>
        <taxon>Bacteria</taxon>
        <taxon>Pseudomonadati</taxon>
        <taxon>Myxococcota</taxon>
        <taxon>Polyangia</taxon>
        <taxon>Polyangiales</taxon>
        <taxon>Labilitrichaceae</taxon>
        <taxon>Labilithrix</taxon>
    </lineage>
</organism>
<dbReference type="RefSeq" id="WP_275936664.1">
    <property type="nucleotide sequence ID" value="NZ_CP012333.1"/>
</dbReference>
<sequence>MTHPTTTSHPMRSQCSNFDSRAAIKLDHASPALARKACMGCTQ</sequence>
<dbReference type="KEGG" id="llu:AKJ09_07489"/>
<name>A0A0K1Q4S1_9BACT</name>
<protein>
    <submittedName>
        <fullName evidence="1">Uncharacterized protein</fullName>
    </submittedName>
</protein>
<proteinExistence type="predicted"/>